<feature type="transmembrane region" description="Helical" evidence="1">
    <location>
        <begin position="51"/>
        <end position="69"/>
    </location>
</feature>
<keyword evidence="1" id="KW-0812">Transmembrane</keyword>
<keyword evidence="1" id="KW-0472">Membrane</keyword>
<name>A0A4Z0D6M0_9ENTE</name>
<accession>A0A7Z1Y9G3</accession>
<dbReference type="OrthoDB" id="5122730at2"/>
<keyword evidence="4" id="KW-1185">Reference proteome</keyword>
<sequence>MLTILSIWLNNDGGEVMGNLVLAFIIGHLLADFPFQKNQLKLTNKQMAGHIFIHFCVYIVLGVAYLLYLPEVTSDIVLKLVYVILLICFVHWIVDIGKEHVIDLIDEKEEDLHLEMIYQVCIFLLDQLTHMTIIVGAISFVFKENFHIFQQLDMLLSGILSLEFSSQVLLTIIVVLLSIFVIGNLNKLILGYFEPDREIVEKVEIEETRSLGNISEVERVTTNRVFTVEEFPTKSGLWIGGFERSIIMMCCFANNLIAVAIFACFKMLARFKQFEDKSYGDYYLLGNLVSFSCAILLGYFLKFVWGFELNF</sequence>
<dbReference type="EMBL" id="CP038865">
    <property type="protein sequence ID" value="QCA28660.1"/>
    <property type="molecule type" value="Genomic_DNA"/>
</dbReference>
<proteinExistence type="predicted"/>
<reference evidence="3 5" key="1">
    <citation type="submission" date="2019-03" db="EMBL/GenBank/DDBJ databases">
        <title>Vagococcus sp. was isolated fron gut of Carduelis flavirostris.</title>
        <authorList>
            <person name="Ge Y."/>
        </authorList>
    </citation>
    <scope>NUCLEOTIDE SEQUENCE [LARGE SCALE GENOMIC DNA]</scope>
    <source>
        <strain evidence="3 5">CF-210</strain>
    </source>
</reference>
<feature type="transmembrane region" description="Helical" evidence="1">
    <location>
        <begin position="246"/>
        <end position="269"/>
    </location>
</feature>
<accession>A0A4Z0D6M0</accession>
<protein>
    <submittedName>
        <fullName evidence="2">DUF3307 domain-containing protein</fullName>
    </submittedName>
</protein>
<feature type="transmembrane region" description="Helical" evidence="1">
    <location>
        <begin position="154"/>
        <end position="182"/>
    </location>
</feature>
<evidence type="ECO:0000313" key="3">
    <source>
        <dbReference type="EMBL" id="TFZ40533.1"/>
    </source>
</evidence>
<evidence type="ECO:0000313" key="4">
    <source>
        <dbReference type="Proteomes" id="UP000296883"/>
    </source>
</evidence>
<feature type="transmembrane region" description="Helical" evidence="1">
    <location>
        <begin position="281"/>
        <end position="301"/>
    </location>
</feature>
<dbReference type="EMBL" id="SRHU01000024">
    <property type="protein sequence ID" value="TFZ40533.1"/>
    <property type="molecule type" value="Genomic_DNA"/>
</dbReference>
<evidence type="ECO:0000313" key="2">
    <source>
        <dbReference type="EMBL" id="QCA28660.1"/>
    </source>
</evidence>
<dbReference type="Pfam" id="PF11750">
    <property type="entry name" value="DUF3307"/>
    <property type="match status" value="1"/>
</dbReference>
<evidence type="ECO:0000313" key="5">
    <source>
        <dbReference type="Proteomes" id="UP000297725"/>
    </source>
</evidence>
<evidence type="ECO:0000256" key="1">
    <source>
        <dbReference type="SAM" id="Phobius"/>
    </source>
</evidence>
<dbReference type="Proteomes" id="UP000297725">
    <property type="component" value="Unassembled WGS sequence"/>
</dbReference>
<keyword evidence="1" id="KW-1133">Transmembrane helix</keyword>
<feature type="transmembrane region" description="Helical" evidence="1">
    <location>
        <begin position="76"/>
        <end position="94"/>
    </location>
</feature>
<organism evidence="2 4">
    <name type="scientific">Vagococcus xieshaowenii</name>
    <dbReference type="NCBI Taxonomy" id="2562451"/>
    <lineage>
        <taxon>Bacteria</taxon>
        <taxon>Bacillati</taxon>
        <taxon>Bacillota</taxon>
        <taxon>Bacilli</taxon>
        <taxon>Lactobacillales</taxon>
        <taxon>Enterococcaceae</taxon>
        <taxon>Vagococcus</taxon>
    </lineage>
</organism>
<dbReference type="AlphaFoldDB" id="A0A4Z0D6M0"/>
<dbReference type="KEGG" id="vac:E4Z98_04750"/>
<gene>
    <name evidence="3" type="ORF">E4031_07025</name>
    <name evidence="2" type="ORF">E4Z98_04750</name>
</gene>
<feature type="transmembrane region" description="Helical" evidence="1">
    <location>
        <begin position="12"/>
        <end position="31"/>
    </location>
</feature>
<reference evidence="2 4" key="2">
    <citation type="journal article" date="2020" name="Int. J. Syst. Evol. Microbiol.">
        <title>Vagococcus xieshaowenii sp. nov., isolated from snow finch (Montifringilla taczanowskii) cloacal content.</title>
        <authorList>
            <person name="Ge Y."/>
            <person name="Yang J."/>
            <person name="Lai X.H."/>
            <person name="Zhang G."/>
            <person name="Jin D."/>
            <person name="Lu S."/>
            <person name="Wang B."/>
            <person name="Huang Y."/>
            <person name="Huang Y."/>
            <person name="Ren Z."/>
            <person name="Zhang X."/>
            <person name="Xu J."/>
        </authorList>
    </citation>
    <scope>NUCLEOTIDE SEQUENCE [LARGE SCALE GENOMIC DNA]</scope>
    <source>
        <strain evidence="4">personal::cf-49</strain>
        <strain evidence="2">Personal::cf-49</strain>
    </source>
</reference>
<dbReference type="InterPro" id="IPR021737">
    <property type="entry name" value="Phage_phiKZ_Orf197"/>
</dbReference>
<feature type="transmembrane region" description="Helical" evidence="1">
    <location>
        <begin position="116"/>
        <end position="142"/>
    </location>
</feature>
<dbReference type="Proteomes" id="UP000296883">
    <property type="component" value="Chromosome"/>
</dbReference>